<reference evidence="1 2" key="1">
    <citation type="submission" date="2021-06" db="EMBL/GenBank/DDBJ databases">
        <authorList>
            <person name="Kallberg Y."/>
            <person name="Tangrot J."/>
            <person name="Rosling A."/>
        </authorList>
    </citation>
    <scope>NUCLEOTIDE SEQUENCE [LARGE SCALE GENOMIC DNA]</scope>
    <source>
        <strain evidence="1 2">120-4 pot B 10/14</strain>
    </source>
</reference>
<keyword evidence="2" id="KW-1185">Reference proteome</keyword>
<sequence>MSCKKQKLAIDSNDKLEQSLIIMVKQYMIDSKISSNNKDILSADRIKNDQSRIMKRRFIYSDDEGSSDEEHFNDVEKNLSIHNDDDSTTTIVDDDSNTTIVDDGSTTTIVDDDEATIITNKEATIIANETKIIANEKAKIIANEEAKIIVNEETKIIDNKEAKIIDNEEAKIIANEEAKIIANEEAKIIAYEEVKIIANEEAKIIANEETKIIANEETIIDSKESIDGETNIFKNYKDNRIKTNIDKSDRNVPIKEELLKADNRNLILEYKSEWAKYQITKRECEFINKQLLLQEKKLKKIKHLLGYCDCTIECVDKK</sequence>
<evidence type="ECO:0000313" key="2">
    <source>
        <dbReference type="Proteomes" id="UP000789901"/>
    </source>
</evidence>
<name>A0ABN7UXV9_GIGMA</name>
<proteinExistence type="predicted"/>
<protein>
    <submittedName>
        <fullName evidence="1">41082_t:CDS:1</fullName>
    </submittedName>
</protein>
<dbReference type="EMBL" id="CAJVQB010007212">
    <property type="protein sequence ID" value="CAG8699151.1"/>
    <property type="molecule type" value="Genomic_DNA"/>
</dbReference>
<gene>
    <name evidence="1" type="ORF">GMARGA_LOCUS12009</name>
</gene>
<comment type="caution">
    <text evidence="1">The sequence shown here is derived from an EMBL/GenBank/DDBJ whole genome shotgun (WGS) entry which is preliminary data.</text>
</comment>
<evidence type="ECO:0000313" key="1">
    <source>
        <dbReference type="EMBL" id="CAG8699151.1"/>
    </source>
</evidence>
<dbReference type="Proteomes" id="UP000789901">
    <property type="component" value="Unassembled WGS sequence"/>
</dbReference>
<organism evidence="1 2">
    <name type="scientific">Gigaspora margarita</name>
    <dbReference type="NCBI Taxonomy" id="4874"/>
    <lineage>
        <taxon>Eukaryota</taxon>
        <taxon>Fungi</taxon>
        <taxon>Fungi incertae sedis</taxon>
        <taxon>Mucoromycota</taxon>
        <taxon>Glomeromycotina</taxon>
        <taxon>Glomeromycetes</taxon>
        <taxon>Diversisporales</taxon>
        <taxon>Gigasporaceae</taxon>
        <taxon>Gigaspora</taxon>
    </lineage>
</organism>
<accession>A0ABN7UXV9</accession>